<dbReference type="InterPro" id="IPR000719">
    <property type="entry name" value="Prot_kinase_dom"/>
</dbReference>
<organism evidence="6 7">
    <name type="scientific">Oceanipulchritudo coccoides</name>
    <dbReference type="NCBI Taxonomy" id="2706888"/>
    <lineage>
        <taxon>Bacteria</taxon>
        <taxon>Pseudomonadati</taxon>
        <taxon>Verrucomicrobiota</taxon>
        <taxon>Opitutia</taxon>
        <taxon>Puniceicoccales</taxon>
        <taxon>Oceanipulchritudinaceae</taxon>
        <taxon>Oceanipulchritudo</taxon>
    </lineage>
</organism>
<evidence type="ECO:0000256" key="1">
    <source>
        <dbReference type="ARBA" id="ARBA00022679"/>
    </source>
</evidence>
<dbReference type="PROSITE" id="PS50011">
    <property type="entry name" value="PROTEIN_KINASE_DOM"/>
    <property type="match status" value="1"/>
</dbReference>
<dbReference type="PANTHER" id="PTHR43289">
    <property type="entry name" value="MITOGEN-ACTIVATED PROTEIN KINASE KINASE KINASE 20-RELATED"/>
    <property type="match status" value="1"/>
</dbReference>
<dbReference type="InterPro" id="IPR008266">
    <property type="entry name" value="Tyr_kinase_AS"/>
</dbReference>
<accession>A0A6B2M3Y5</accession>
<dbReference type="PROSITE" id="PS00109">
    <property type="entry name" value="PROTEIN_KINASE_TYR"/>
    <property type="match status" value="1"/>
</dbReference>
<dbReference type="Gene3D" id="3.30.200.20">
    <property type="entry name" value="Phosphorylase Kinase, domain 1"/>
    <property type="match status" value="1"/>
</dbReference>
<evidence type="ECO:0000313" key="7">
    <source>
        <dbReference type="Proteomes" id="UP000478417"/>
    </source>
</evidence>
<keyword evidence="4" id="KW-0067">ATP-binding</keyword>
<sequence length="333" mass="37566">MRPVSKFADKVPYQLLRPIAQGGMGCVYEALQEGSDGFRKRVAIKIIRQEYSQLPLFRKNFIGEAQLVADLIHANIVQTYHLGHAHNQYYMVMEYVRGVNLEQFMLQHRALDKVLPWDLAAFVISRLSRALACAHDHCDANGKHLGIVHRDVSPKNIMLGESGDVKLTDFGIAKAFNLMYSKEGEIIAGRSDYLSPEQAHLEVTDPRADLFSCGVVLAEMLTGYNPFVGATPEESRDNICSMPLSDFEELLPKDGAKLKPILYKCLEREREKRYQSAKDLMVDLEKLLYAKGYGPTNEKLALYLKELYADGQAYVDDMSELPVSMALNPDKDE</sequence>
<dbReference type="SUPFAM" id="SSF56112">
    <property type="entry name" value="Protein kinase-like (PK-like)"/>
    <property type="match status" value="1"/>
</dbReference>
<proteinExistence type="predicted"/>
<keyword evidence="1" id="KW-0808">Transferase</keyword>
<name>A0A6B2M3Y5_9BACT</name>
<feature type="domain" description="Protein kinase" evidence="5">
    <location>
        <begin position="13"/>
        <end position="288"/>
    </location>
</feature>
<protein>
    <submittedName>
        <fullName evidence="6">Serine/threonine protein kinase</fullName>
    </submittedName>
</protein>
<evidence type="ECO:0000259" key="5">
    <source>
        <dbReference type="PROSITE" id="PS50011"/>
    </source>
</evidence>
<dbReference type="Proteomes" id="UP000478417">
    <property type="component" value="Unassembled WGS sequence"/>
</dbReference>
<evidence type="ECO:0000256" key="4">
    <source>
        <dbReference type="ARBA" id="ARBA00022840"/>
    </source>
</evidence>
<dbReference type="EMBL" id="JAAGNX010000002">
    <property type="protein sequence ID" value="NDV62535.1"/>
    <property type="molecule type" value="Genomic_DNA"/>
</dbReference>
<dbReference type="GO" id="GO:0005524">
    <property type="term" value="F:ATP binding"/>
    <property type="evidence" value="ECO:0007669"/>
    <property type="project" value="UniProtKB-KW"/>
</dbReference>
<dbReference type="CDD" id="cd14014">
    <property type="entry name" value="STKc_PknB_like"/>
    <property type="match status" value="1"/>
</dbReference>
<evidence type="ECO:0000313" key="6">
    <source>
        <dbReference type="EMBL" id="NDV62535.1"/>
    </source>
</evidence>
<keyword evidence="3 6" id="KW-0418">Kinase</keyword>
<reference evidence="6 7" key="1">
    <citation type="submission" date="2020-02" db="EMBL/GenBank/DDBJ databases">
        <title>Albibacoteraceae fam. nov., the first described family within the subdivision 4 Verrucomicrobia.</title>
        <authorList>
            <person name="Xi F."/>
        </authorList>
    </citation>
    <scope>NUCLEOTIDE SEQUENCE [LARGE SCALE GENOMIC DNA]</scope>
    <source>
        <strain evidence="6 7">CK1056</strain>
    </source>
</reference>
<keyword evidence="2" id="KW-0547">Nucleotide-binding</keyword>
<evidence type="ECO:0000256" key="2">
    <source>
        <dbReference type="ARBA" id="ARBA00022741"/>
    </source>
</evidence>
<dbReference type="AlphaFoldDB" id="A0A6B2M3Y5"/>
<dbReference type="GO" id="GO:0004674">
    <property type="term" value="F:protein serine/threonine kinase activity"/>
    <property type="evidence" value="ECO:0007669"/>
    <property type="project" value="UniProtKB-KW"/>
</dbReference>
<comment type="caution">
    <text evidence="6">The sequence shown here is derived from an EMBL/GenBank/DDBJ whole genome shotgun (WGS) entry which is preliminary data.</text>
</comment>
<dbReference type="RefSeq" id="WP_163964545.1">
    <property type="nucleotide sequence ID" value="NZ_JAAGNX010000002.1"/>
</dbReference>
<dbReference type="Pfam" id="PF00069">
    <property type="entry name" value="Pkinase"/>
    <property type="match status" value="1"/>
</dbReference>
<keyword evidence="7" id="KW-1185">Reference proteome</keyword>
<keyword evidence="6" id="KW-0723">Serine/threonine-protein kinase</keyword>
<dbReference type="InterPro" id="IPR011009">
    <property type="entry name" value="Kinase-like_dom_sf"/>
</dbReference>
<gene>
    <name evidence="6" type="ORF">G0Q06_08740</name>
</gene>
<evidence type="ECO:0000256" key="3">
    <source>
        <dbReference type="ARBA" id="ARBA00022777"/>
    </source>
</evidence>
<dbReference type="PANTHER" id="PTHR43289:SF6">
    <property type="entry name" value="SERINE_THREONINE-PROTEIN KINASE NEKL-3"/>
    <property type="match status" value="1"/>
</dbReference>
<dbReference type="Gene3D" id="1.10.510.10">
    <property type="entry name" value="Transferase(Phosphotransferase) domain 1"/>
    <property type="match status" value="1"/>
</dbReference>